<name>A0ABR6GXR3_9BURK</name>
<comment type="caution">
    <text evidence="2">The sequence shown here is derived from an EMBL/GenBank/DDBJ whole genome shotgun (WGS) entry which is preliminary data.</text>
</comment>
<dbReference type="Proteomes" id="UP000574369">
    <property type="component" value="Unassembled WGS sequence"/>
</dbReference>
<accession>A0ABR6GXR3</accession>
<dbReference type="InterPro" id="IPR025605">
    <property type="entry name" value="OST-HTH/LOTUS_dom"/>
</dbReference>
<evidence type="ECO:0000313" key="2">
    <source>
        <dbReference type="EMBL" id="MBB3196893.1"/>
    </source>
</evidence>
<sequence length="309" mass="33988">MDAAVSPALDSTRLAELQRAVQLKLGGCLLRLQQYERLLKAMLANTDLAGEPAQLQALRDARVASVHKTTLGGLVSLFTGGYLLAEEGGAPAAETDDKAPGDKLWFSFQQRMEMSAERHEAITAELKELVDLRNELVHHLLERFDLGQLDRCEAAVAYLDASRATIDRHYQTLRTWAEHMDNARALAASFMNSDAFKDMFIDGIAPDGQVNWPASGIVSSLREAEQALAPSGGQAHWIELNAAITWIAKQHPDQTPKRYGCSSWRQVLHESGAFEVMKKTPAQTPTAGAGTTTTTGTVVCYRSRREEQR</sequence>
<gene>
    <name evidence="2" type="ORF">FHS28_004318</name>
</gene>
<evidence type="ECO:0000259" key="1">
    <source>
        <dbReference type="Pfam" id="PF12872"/>
    </source>
</evidence>
<protein>
    <recommendedName>
        <fullName evidence="1">HTH OST-type domain-containing protein</fullName>
    </recommendedName>
</protein>
<keyword evidence="3" id="KW-1185">Reference proteome</keyword>
<dbReference type="EMBL" id="JACHXO010000009">
    <property type="protein sequence ID" value="MBB3196893.1"/>
    <property type="molecule type" value="Genomic_DNA"/>
</dbReference>
<feature type="domain" description="HTH OST-type" evidence="1">
    <location>
        <begin position="212"/>
        <end position="283"/>
    </location>
</feature>
<reference evidence="2 3" key="1">
    <citation type="submission" date="2020-08" db="EMBL/GenBank/DDBJ databases">
        <title>Genomic Encyclopedia of Type Strains, Phase III (KMG-III): the genomes of soil and plant-associated and newly described type strains.</title>
        <authorList>
            <person name="Whitman W."/>
        </authorList>
    </citation>
    <scope>NUCLEOTIDE SEQUENCE [LARGE SCALE GENOMIC DNA]</scope>
    <source>
        <strain evidence="2 3">CECT 7247</strain>
    </source>
</reference>
<organism evidence="2 3">
    <name type="scientific">Roseateles terrae</name>
    <dbReference type="NCBI Taxonomy" id="431060"/>
    <lineage>
        <taxon>Bacteria</taxon>
        <taxon>Pseudomonadati</taxon>
        <taxon>Pseudomonadota</taxon>
        <taxon>Betaproteobacteria</taxon>
        <taxon>Burkholderiales</taxon>
        <taxon>Sphaerotilaceae</taxon>
        <taxon>Roseateles</taxon>
    </lineage>
</organism>
<proteinExistence type="predicted"/>
<dbReference type="Pfam" id="PF12872">
    <property type="entry name" value="OST-HTH"/>
    <property type="match status" value="1"/>
</dbReference>
<evidence type="ECO:0000313" key="3">
    <source>
        <dbReference type="Proteomes" id="UP000574369"/>
    </source>
</evidence>
<dbReference type="InterPro" id="IPR041966">
    <property type="entry name" value="LOTUS-like"/>
</dbReference>
<dbReference type="CDD" id="cd10146">
    <property type="entry name" value="LabA_like_C"/>
    <property type="match status" value="1"/>
</dbReference>
<dbReference type="RefSeq" id="WP_088453847.1">
    <property type="nucleotide sequence ID" value="NZ_JACHXO010000009.1"/>
</dbReference>
<dbReference type="Gene3D" id="3.30.420.610">
    <property type="entry name" value="LOTUS domain-like"/>
    <property type="match status" value="1"/>
</dbReference>